<proteinExistence type="inferred from homology"/>
<dbReference type="Pfam" id="PF05786">
    <property type="entry name" value="Cnd2"/>
    <property type="match status" value="1"/>
</dbReference>
<keyword evidence="5" id="KW-0158">Chromosome</keyword>
<dbReference type="RefSeq" id="XP_009043313.1">
    <property type="nucleotide sequence ID" value="XM_009045065.1"/>
</dbReference>
<dbReference type="InParanoid" id="F0YSC1"/>
<evidence type="ECO:0000256" key="4">
    <source>
        <dbReference type="ARBA" id="ARBA00016065"/>
    </source>
</evidence>
<evidence type="ECO:0000256" key="7">
    <source>
        <dbReference type="ARBA" id="ARBA00022618"/>
    </source>
</evidence>
<evidence type="ECO:0000256" key="8">
    <source>
        <dbReference type="ARBA" id="ARBA00022776"/>
    </source>
</evidence>
<sequence length="469" mass="47896">MHDVVREEDEGGDEGEKKANPANPKHNKPRKIFNFTRASCTLEAGVKLSVKIYSSRVDDTLNTSYRVLESLHRGKTKGGESDDDESEDEDDAPLEGEEARARRPAVAAPKKRKARKAATHADASATLGTSAQIDAAAVEEDDRDAFFSRISRGGGGSGLVDGGSARAMLLQRLAADAACVSFGDGDADDDDDGEDAVVSVIPFKNLLPRSVLPPSVCPPLAALRREVADAAAGGDAGAYPAGDDGHDDGGDAPAFFGGDDDGDDDYPDVDDDCGLGDEGIENTLVDAFALGGGALGRPALAAGEAQREAATAFALQPGALAGADEMSYFDAAALKNAWAGVAHWKAAAPRRARADGDAAAAKKPAPKKAKKKSDLDFEGPPPAADALAPPPAKKRGAGDPLCLGAAALKRAAANARALSLPQDLRVTLKDLRSLFLLEDVVVTAVAPPAGGAAGGDGAAAALAYDDGAA</sequence>
<keyword evidence="13" id="KW-1185">Reference proteome</keyword>
<evidence type="ECO:0000256" key="11">
    <source>
        <dbReference type="SAM" id="MobiDB-lite"/>
    </source>
</evidence>
<organism evidence="13">
    <name type="scientific">Aureococcus anophagefferens</name>
    <name type="common">Harmful bloom alga</name>
    <dbReference type="NCBI Taxonomy" id="44056"/>
    <lineage>
        <taxon>Eukaryota</taxon>
        <taxon>Sar</taxon>
        <taxon>Stramenopiles</taxon>
        <taxon>Ochrophyta</taxon>
        <taxon>Pelagophyceae</taxon>
        <taxon>Pelagomonadales</taxon>
        <taxon>Pelagomonadaceae</taxon>
        <taxon>Aureococcus</taxon>
    </lineage>
</organism>
<dbReference type="GO" id="GO:0007076">
    <property type="term" value="P:mitotic chromosome condensation"/>
    <property type="evidence" value="ECO:0007669"/>
    <property type="project" value="InterPro"/>
</dbReference>
<keyword evidence="9" id="KW-0226">DNA condensation</keyword>
<dbReference type="GeneID" id="20227401"/>
<gene>
    <name evidence="12" type="ORF">AURANDRAFT_69303</name>
</gene>
<feature type="region of interest" description="Disordered" evidence="11">
    <location>
        <begin position="234"/>
        <end position="267"/>
    </location>
</feature>
<evidence type="ECO:0000313" key="12">
    <source>
        <dbReference type="EMBL" id="EGB01988.1"/>
    </source>
</evidence>
<feature type="non-terminal residue" evidence="12">
    <location>
        <position position="469"/>
    </location>
</feature>
<dbReference type="PANTHER" id="PTHR13108">
    <property type="entry name" value="CONDENSIN COMPLEX SUBUNIT 2"/>
    <property type="match status" value="1"/>
</dbReference>
<evidence type="ECO:0000256" key="3">
    <source>
        <dbReference type="ARBA" id="ARBA00009471"/>
    </source>
</evidence>
<evidence type="ECO:0000256" key="6">
    <source>
        <dbReference type="ARBA" id="ARBA00022490"/>
    </source>
</evidence>
<keyword evidence="8" id="KW-0498">Mitosis</keyword>
<keyword evidence="6" id="KW-0963">Cytoplasm</keyword>
<dbReference type="GO" id="GO:0005737">
    <property type="term" value="C:cytoplasm"/>
    <property type="evidence" value="ECO:0007669"/>
    <property type="project" value="UniProtKB-SubCell"/>
</dbReference>
<dbReference type="GO" id="GO:0051301">
    <property type="term" value="P:cell division"/>
    <property type="evidence" value="ECO:0007669"/>
    <property type="project" value="UniProtKB-KW"/>
</dbReference>
<dbReference type="GO" id="GO:0000796">
    <property type="term" value="C:condensin complex"/>
    <property type="evidence" value="ECO:0007669"/>
    <property type="project" value="InterPro"/>
</dbReference>
<feature type="compositionally biased region" description="Acidic residues" evidence="11">
    <location>
        <begin position="81"/>
        <end position="96"/>
    </location>
</feature>
<feature type="compositionally biased region" description="Basic residues" evidence="11">
    <location>
        <begin position="109"/>
        <end position="118"/>
    </location>
</feature>
<dbReference type="AlphaFoldDB" id="F0YSC1"/>
<reference evidence="12 13" key="1">
    <citation type="journal article" date="2011" name="Proc. Natl. Acad. Sci. U.S.A.">
        <title>Niche of harmful alga Aureococcus anophagefferens revealed through ecogenomics.</title>
        <authorList>
            <person name="Gobler C.J."/>
            <person name="Berry D.L."/>
            <person name="Dyhrman S.T."/>
            <person name="Wilhelm S.W."/>
            <person name="Salamov A."/>
            <person name="Lobanov A.V."/>
            <person name="Zhang Y."/>
            <person name="Collier J.L."/>
            <person name="Wurch L.L."/>
            <person name="Kustka A.B."/>
            <person name="Dill B.D."/>
            <person name="Shah M."/>
            <person name="VerBerkmoes N.C."/>
            <person name="Kuo A."/>
            <person name="Terry A."/>
            <person name="Pangilinan J."/>
            <person name="Lindquist E.A."/>
            <person name="Lucas S."/>
            <person name="Paulsen I.T."/>
            <person name="Hattenrath-Lehmann T.K."/>
            <person name="Talmage S.C."/>
            <person name="Walker E.A."/>
            <person name="Koch F."/>
            <person name="Burson A.M."/>
            <person name="Marcoval M.A."/>
            <person name="Tang Y.Z."/>
            <person name="Lecleir G.R."/>
            <person name="Coyne K.J."/>
            <person name="Berg G.M."/>
            <person name="Bertrand E.M."/>
            <person name="Saito M.A."/>
            <person name="Gladyshev V.N."/>
            <person name="Grigoriev I.V."/>
        </authorList>
    </citation>
    <scope>NUCLEOTIDE SEQUENCE [LARGE SCALE GENOMIC DNA]</scope>
    <source>
        <strain evidence="13">CCMP 1984</strain>
    </source>
</reference>
<evidence type="ECO:0000313" key="13">
    <source>
        <dbReference type="Proteomes" id="UP000002729"/>
    </source>
</evidence>
<keyword evidence="10" id="KW-0131">Cell cycle</keyword>
<dbReference type="KEGG" id="aaf:AURANDRAFT_69303"/>
<evidence type="ECO:0000256" key="10">
    <source>
        <dbReference type="ARBA" id="ARBA00023306"/>
    </source>
</evidence>
<feature type="region of interest" description="Disordered" evidence="11">
    <location>
        <begin position="352"/>
        <end position="395"/>
    </location>
</feature>
<dbReference type="OrthoDB" id="362021at2759"/>
<evidence type="ECO:0000256" key="9">
    <source>
        <dbReference type="ARBA" id="ARBA00023067"/>
    </source>
</evidence>
<evidence type="ECO:0000256" key="5">
    <source>
        <dbReference type="ARBA" id="ARBA00022454"/>
    </source>
</evidence>
<feature type="region of interest" description="Disordered" evidence="11">
    <location>
        <begin position="72"/>
        <end position="125"/>
    </location>
</feature>
<comment type="subcellular location">
    <subcellularLocation>
        <location evidence="1">Chromosome</location>
    </subcellularLocation>
    <subcellularLocation>
        <location evidence="2">Cytoplasm</location>
    </subcellularLocation>
</comment>
<dbReference type="PANTHER" id="PTHR13108:SF9">
    <property type="entry name" value="CONDENSIN COMPLEX SUBUNIT 2"/>
    <property type="match status" value="1"/>
</dbReference>
<protein>
    <recommendedName>
        <fullName evidence="4">Condensin complex subunit 2</fullName>
    </recommendedName>
</protein>
<keyword evidence="7" id="KW-0132">Cell division</keyword>
<feature type="compositionally biased region" description="Acidic residues" evidence="11">
    <location>
        <begin position="1"/>
        <end position="13"/>
    </location>
</feature>
<feature type="compositionally biased region" description="Pro residues" evidence="11">
    <location>
        <begin position="379"/>
        <end position="391"/>
    </location>
</feature>
<dbReference type="EMBL" id="GL833925">
    <property type="protein sequence ID" value="EGB01988.1"/>
    <property type="molecule type" value="Genomic_DNA"/>
</dbReference>
<name>F0YSC1_AURAN</name>
<feature type="region of interest" description="Disordered" evidence="11">
    <location>
        <begin position="1"/>
        <end position="32"/>
    </location>
</feature>
<accession>F0YSC1</accession>
<dbReference type="GO" id="GO:0003682">
    <property type="term" value="F:chromatin binding"/>
    <property type="evidence" value="ECO:0007669"/>
    <property type="project" value="TreeGrafter"/>
</dbReference>
<dbReference type="Proteomes" id="UP000002729">
    <property type="component" value="Unassembled WGS sequence"/>
</dbReference>
<evidence type="ECO:0000256" key="2">
    <source>
        <dbReference type="ARBA" id="ARBA00004496"/>
    </source>
</evidence>
<feature type="compositionally biased region" description="Acidic residues" evidence="11">
    <location>
        <begin position="258"/>
        <end position="267"/>
    </location>
</feature>
<comment type="similarity">
    <text evidence="3">Belongs to the CND2 (condensin subunit 2) family.</text>
</comment>
<dbReference type="InterPro" id="IPR022816">
    <property type="entry name" value="Condensin_barren_su2"/>
</dbReference>
<evidence type="ECO:0000256" key="1">
    <source>
        <dbReference type="ARBA" id="ARBA00004286"/>
    </source>
</evidence>